<proteinExistence type="predicted"/>
<dbReference type="EMBL" id="HBIA01005209">
    <property type="protein sequence ID" value="CAE0230942.1"/>
    <property type="molecule type" value="Transcribed_RNA"/>
</dbReference>
<dbReference type="InterPro" id="IPR002589">
    <property type="entry name" value="Macro_dom"/>
</dbReference>
<accession>A0A7S3CKP4</accession>
<organism evidence="2">
    <name type="scientific">Strombidium rassoulzadegani</name>
    <dbReference type="NCBI Taxonomy" id="1082188"/>
    <lineage>
        <taxon>Eukaryota</taxon>
        <taxon>Sar</taxon>
        <taxon>Alveolata</taxon>
        <taxon>Ciliophora</taxon>
        <taxon>Intramacronucleata</taxon>
        <taxon>Spirotrichea</taxon>
        <taxon>Oligotrichia</taxon>
        <taxon>Strombidiidae</taxon>
        <taxon>Strombidium</taxon>
    </lineage>
</organism>
<evidence type="ECO:0000259" key="1">
    <source>
        <dbReference type="PROSITE" id="PS51154"/>
    </source>
</evidence>
<feature type="domain" description="Macro" evidence="1">
    <location>
        <begin position="1"/>
        <end position="109"/>
    </location>
</feature>
<gene>
    <name evidence="2" type="ORF">SRAS04492_LOCUS2737</name>
</gene>
<dbReference type="AlphaFoldDB" id="A0A7S3CKP4"/>
<name>A0A7S3CKP4_9SPIT</name>
<dbReference type="SUPFAM" id="SSF52949">
    <property type="entry name" value="Macro domain-like"/>
    <property type="match status" value="1"/>
</dbReference>
<dbReference type="Pfam" id="PF01661">
    <property type="entry name" value="Macro"/>
    <property type="match status" value="1"/>
</dbReference>
<sequence>MNDASQNGIDAKALMHYSIKNVLLTAQRMGISSIAMPAISCGKNCFPPSVCAQTIFKCLLEFQKGHFDLEMADPLTGEFSKNETLQTVRLVNRNPRSIEVFLCELYKMMDSL</sequence>
<protein>
    <recommendedName>
        <fullName evidence="1">Macro domain-containing protein</fullName>
    </recommendedName>
</protein>
<reference evidence="2" key="1">
    <citation type="submission" date="2021-01" db="EMBL/GenBank/DDBJ databases">
        <authorList>
            <person name="Corre E."/>
            <person name="Pelletier E."/>
            <person name="Niang G."/>
            <person name="Scheremetjew M."/>
            <person name="Finn R."/>
            <person name="Kale V."/>
            <person name="Holt S."/>
            <person name="Cochrane G."/>
            <person name="Meng A."/>
            <person name="Brown T."/>
            <person name="Cohen L."/>
        </authorList>
    </citation>
    <scope>NUCLEOTIDE SEQUENCE</scope>
    <source>
        <strain evidence="2">Ras09</strain>
    </source>
</reference>
<dbReference type="InterPro" id="IPR043472">
    <property type="entry name" value="Macro_dom-like"/>
</dbReference>
<dbReference type="PROSITE" id="PS51154">
    <property type="entry name" value="MACRO"/>
    <property type="match status" value="1"/>
</dbReference>
<evidence type="ECO:0000313" key="2">
    <source>
        <dbReference type="EMBL" id="CAE0230942.1"/>
    </source>
</evidence>
<dbReference type="Gene3D" id="3.40.220.10">
    <property type="entry name" value="Leucine Aminopeptidase, subunit E, domain 1"/>
    <property type="match status" value="1"/>
</dbReference>